<gene>
    <name evidence="2" type="ORF">SAMN04244559_03175</name>
</gene>
<protein>
    <submittedName>
        <fullName evidence="2">Pimeloyl-ACP methyl ester carboxylesterase</fullName>
    </submittedName>
</protein>
<dbReference type="RefSeq" id="WP_074770298.1">
    <property type="nucleotide sequence ID" value="NZ_FNWO01000017.1"/>
</dbReference>
<accession>A0A1H6JQW5</accession>
<evidence type="ECO:0000259" key="1">
    <source>
        <dbReference type="Pfam" id="PF00561"/>
    </source>
</evidence>
<reference evidence="3" key="1">
    <citation type="submission" date="2016-10" db="EMBL/GenBank/DDBJ databases">
        <authorList>
            <person name="Varghese N."/>
            <person name="Submissions S."/>
        </authorList>
    </citation>
    <scope>NUCLEOTIDE SEQUENCE [LARGE SCALE GENOMIC DNA]</scope>
    <source>
        <strain evidence="3">DSM 13234</strain>
    </source>
</reference>
<dbReference type="InterPro" id="IPR000639">
    <property type="entry name" value="Epox_hydrolase-like"/>
</dbReference>
<sequence length="278" mass="30142">MTIQTEETRSVAVGPHHLSVTRRGSGPSIVLLHGIPTSAFLWREVVPPLLSAGFETITIDLLGYGASDQPETADLGLAAQAGWVAEALGQIGWTGGTLIGHDIGGGVAQLITLNYPTLVGALILVDSVMYDSFPEPGIARLNDPAWDDILGAPDFDLKKGLAKGFRRGLVQTDRITPALIDAYERPFAGIEGRRAYLRAARALRTEDLSTRMDEIERLDTPTLIVWGENDVFQPLRYGQRLVAAMPNACLAILDQAGHFLPEDAPERLVSQILDFLPR</sequence>
<evidence type="ECO:0000313" key="2">
    <source>
        <dbReference type="EMBL" id="SEH61599.1"/>
    </source>
</evidence>
<name>A0A1H6JQW5_MAGFU</name>
<dbReference type="PANTHER" id="PTHR43798">
    <property type="entry name" value="MONOACYLGLYCEROL LIPASE"/>
    <property type="match status" value="1"/>
</dbReference>
<keyword evidence="3" id="KW-1185">Reference proteome</keyword>
<dbReference type="Pfam" id="PF00561">
    <property type="entry name" value="Abhydrolase_1"/>
    <property type="match status" value="1"/>
</dbReference>
<dbReference type="PRINTS" id="PR00111">
    <property type="entry name" value="ABHYDROLASE"/>
</dbReference>
<dbReference type="InterPro" id="IPR000073">
    <property type="entry name" value="AB_hydrolase_1"/>
</dbReference>
<proteinExistence type="predicted"/>
<feature type="domain" description="AB hydrolase-1" evidence="1">
    <location>
        <begin position="27"/>
        <end position="265"/>
    </location>
</feature>
<dbReference type="SUPFAM" id="SSF53474">
    <property type="entry name" value="alpha/beta-Hydrolases"/>
    <property type="match status" value="1"/>
</dbReference>
<dbReference type="PRINTS" id="PR00412">
    <property type="entry name" value="EPOXHYDRLASE"/>
</dbReference>
<dbReference type="AlphaFoldDB" id="A0A1H6JQW5"/>
<dbReference type="InterPro" id="IPR029058">
    <property type="entry name" value="AB_hydrolase_fold"/>
</dbReference>
<dbReference type="EMBL" id="FNWO01000017">
    <property type="protein sequence ID" value="SEH61599.1"/>
    <property type="molecule type" value="Genomic_DNA"/>
</dbReference>
<evidence type="ECO:0000313" key="3">
    <source>
        <dbReference type="Proteomes" id="UP000182983"/>
    </source>
</evidence>
<organism evidence="2 3">
    <name type="scientific">Magnetospirillum fulvum</name>
    <name type="common">Rhodospirillum fulvum</name>
    <dbReference type="NCBI Taxonomy" id="1082"/>
    <lineage>
        <taxon>Bacteria</taxon>
        <taxon>Pseudomonadati</taxon>
        <taxon>Pseudomonadota</taxon>
        <taxon>Alphaproteobacteria</taxon>
        <taxon>Rhodospirillales</taxon>
        <taxon>Rhodospirillaceae</taxon>
        <taxon>Magnetospirillum</taxon>
    </lineage>
</organism>
<dbReference type="GO" id="GO:0003824">
    <property type="term" value="F:catalytic activity"/>
    <property type="evidence" value="ECO:0007669"/>
    <property type="project" value="InterPro"/>
</dbReference>
<dbReference type="Proteomes" id="UP000182983">
    <property type="component" value="Unassembled WGS sequence"/>
</dbReference>
<dbReference type="Gene3D" id="3.40.50.1820">
    <property type="entry name" value="alpha/beta hydrolase"/>
    <property type="match status" value="1"/>
</dbReference>
<dbReference type="InterPro" id="IPR050266">
    <property type="entry name" value="AB_hydrolase_sf"/>
</dbReference>